<keyword evidence="2" id="KW-0444">Lipid biosynthesis</keyword>
<keyword evidence="6" id="KW-0443">Lipid metabolism</keyword>
<dbReference type="InterPro" id="IPR049427">
    <property type="entry name" value="Acyl-ACP_TE_C"/>
</dbReference>
<evidence type="ECO:0000313" key="11">
    <source>
        <dbReference type="Proteomes" id="UP001519292"/>
    </source>
</evidence>
<dbReference type="Pfam" id="PF20791">
    <property type="entry name" value="Acyl-ACP_TE_C"/>
    <property type="match status" value="1"/>
</dbReference>
<name>A0ABS4MGT7_9LACO</name>
<dbReference type="InterPro" id="IPR029069">
    <property type="entry name" value="HotDog_dom_sf"/>
</dbReference>
<evidence type="ECO:0000256" key="6">
    <source>
        <dbReference type="ARBA" id="ARBA00023098"/>
    </source>
</evidence>
<dbReference type="PANTHER" id="PTHR31727">
    <property type="entry name" value="OLEOYL-ACYL CARRIER PROTEIN THIOESTERASE 1, CHLOROPLASTIC"/>
    <property type="match status" value="1"/>
</dbReference>
<evidence type="ECO:0000313" key="10">
    <source>
        <dbReference type="EMBL" id="MBP2058534.1"/>
    </source>
</evidence>
<evidence type="ECO:0000256" key="2">
    <source>
        <dbReference type="ARBA" id="ARBA00022516"/>
    </source>
</evidence>
<dbReference type="EC" id="3.1.2.21" evidence="10"/>
<feature type="domain" description="Acyl-ACP thioesterase-like C-terminal" evidence="9">
    <location>
        <begin position="151"/>
        <end position="242"/>
    </location>
</feature>
<evidence type="ECO:0000256" key="1">
    <source>
        <dbReference type="ARBA" id="ARBA00006500"/>
    </source>
</evidence>
<dbReference type="RefSeq" id="WP_209687268.1">
    <property type="nucleotide sequence ID" value="NZ_JAGGLU010000011.1"/>
</dbReference>
<evidence type="ECO:0000259" key="9">
    <source>
        <dbReference type="Pfam" id="PF20791"/>
    </source>
</evidence>
<keyword evidence="3 10" id="KW-0378">Hydrolase</keyword>
<dbReference type="InterPro" id="IPR002864">
    <property type="entry name" value="Acyl-ACP_thioesterase_NHD"/>
</dbReference>
<keyword evidence="7" id="KW-0275">Fatty acid biosynthesis</keyword>
<evidence type="ECO:0000256" key="3">
    <source>
        <dbReference type="ARBA" id="ARBA00022801"/>
    </source>
</evidence>
<dbReference type="CDD" id="cd00586">
    <property type="entry name" value="4HBT"/>
    <property type="match status" value="1"/>
</dbReference>
<sequence length="243" mass="28857">MKDFKQEKVIDYGNCDEEERLELPFLVEYMMEVSNKQLDNEHAGINDLMERGLGWVVLDYDFTIHRLPRAGERVVFTTKANGYNRIFCYRDFSVEDLAGKKLVEVRSQWVMLDLATRRVVAPDPAWMKELDNPPLDHLPRFKKARPLREWDNSQSYSVRYYDLDTNHHLTNSRYFDWIIDALPREFLNTHEPVSLNITFKKEVKYRQEAQSLVKIDMEKLTTDHEIRNSNDVAALAKIVWRKN</sequence>
<dbReference type="InterPro" id="IPR045023">
    <property type="entry name" value="FATA/B"/>
</dbReference>
<comment type="similarity">
    <text evidence="1">Belongs to the acyl-ACP thioesterase family.</text>
</comment>
<protein>
    <submittedName>
        <fullName evidence="10">Medium-chain acyl-[acyl-carrier-protein] hydrolase</fullName>
        <ecNumber evidence="10">3.1.2.21</ecNumber>
    </submittedName>
</protein>
<evidence type="ECO:0000259" key="8">
    <source>
        <dbReference type="Pfam" id="PF01643"/>
    </source>
</evidence>
<proteinExistence type="inferred from homology"/>
<reference evidence="10 11" key="1">
    <citation type="submission" date="2021-03" db="EMBL/GenBank/DDBJ databases">
        <title>Genomic Encyclopedia of Type Strains, Phase IV (KMG-IV): sequencing the most valuable type-strain genomes for metagenomic binning, comparative biology and taxonomic classification.</title>
        <authorList>
            <person name="Goeker M."/>
        </authorList>
    </citation>
    <scope>NUCLEOTIDE SEQUENCE [LARGE SCALE GENOMIC DNA]</scope>
    <source>
        <strain evidence="10 11">DSM 101872</strain>
    </source>
</reference>
<dbReference type="Pfam" id="PF01643">
    <property type="entry name" value="Acyl-ACP_TE"/>
    <property type="match status" value="1"/>
</dbReference>
<keyword evidence="11" id="KW-1185">Reference proteome</keyword>
<keyword evidence="5" id="KW-0809">Transit peptide</keyword>
<gene>
    <name evidence="10" type="ORF">J2Z60_001719</name>
</gene>
<evidence type="ECO:0000256" key="7">
    <source>
        <dbReference type="ARBA" id="ARBA00023160"/>
    </source>
</evidence>
<dbReference type="Proteomes" id="UP001519292">
    <property type="component" value="Unassembled WGS sequence"/>
</dbReference>
<evidence type="ECO:0000256" key="4">
    <source>
        <dbReference type="ARBA" id="ARBA00022832"/>
    </source>
</evidence>
<dbReference type="EMBL" id="JAGGLU010000011">
    <property type="protein sequence ID" value="MBP2058534.1"/>
    <property type="molecule type" value="Genomic_DNA"/>
</dbReference>
<dbReference type="PANTHER" id="PTHR31727:SF6">
    <property type="entry name" value="OLEOYL-ACYL CARRIER PROTEIN THIOESTERASE 1, CHLOROPLASTIC"/>
    <property type="match status" value="1"/>
</dbReference>
<evidence type="ECO:0000256" key="5">
    <source>
        <dbReference type="ARBA" id="ARBA00022946"/>
    </source>
</evidence>
<accession>A0ABS4MGT7</accession>
<dbReference type="SUPFAM" id="SSF54637">
    <property type="entry name" value="Thioesterase/thiol ester dehydrase-isomerase"/>
    <property type="match status" value="2"/>
</dbReference>
<dbReference type="GO" id="GO:0016297">
    <property type="term" value="F:fatty acyl-[ACP] hydrolase activity"/>
    <property type="evidence" value="ECO:0007669"/>
    <property type="project" value="UniProtKB-EC"/>
</dbReference>
<organism evidence="10 11">
    <name type="scientific">Lactobacillus colini</name>
    <dbReference type="NCBI Taxonomy" id="1819254"/>
    <lineage>
        <taxon>Bacteria</taxon>
        <taxon>Bacillati</taxon>
        <taxon>Bacillota</taxon>
        <taxon>Bacilli</taxon>
        <taxon>Lactobacillales</taxon>
        <taxon>Lactobacillaceae</taxon>
        <taxon>Lactobacillus</taxon>
    </lineage>
</organism>
<dbReference type="Gene3D" id="3.10.129.10">
    <property type="entry name" value="Hotdog Thioesterase"/>
    <property type="match status" value="1"/>
</dbReference>
<comment type="caution">
    <text evidence="10">The sequence shown here is derived from an EMBL/GenBank/DDBJ whole genome shotgun (WGS) entry which is preliminary data.</text>
</comment>
<keyword evidence="4" id="KW-0276">Fatty acid metabolism</keyword>
<feature type="domain" description="Acyl-ACP thioesterase N-terminal hotdog" evidence="8">
    <location>
        <begin position="3"/>
        <end position="120"/>
    </location>
</feature>